<organism evidence="2 3">
    <name type="scientific">Musa troglodytarum</name>
    <name type="common">fe'i banana</name>
    <dbReference type="NCBI Taxonomy" id="320322"/>
    <lineage>
        <taxon>Eukaryota</taxon>
        <taxon>Viridiplantae</taxon>
        <taxon>Streptophyta</taxon>
        <taxon>Embryophyta</taxon>
        <taxon>Tracheophyta</taxon>
        <taxon>Spermatophyta</taxon>
        <taxon>Magnoliopsida</taxon>
        <taxon>Liliopsida</taxon>
        <taxon>Zingiberales</taxon>
        <taxon>Musaceae</taxon>
        <taxon>Musa</taxon>
    </lineage>
</organism>
<dbReference type="AlphaFoldDB" id="A0A9E7GFW8"/>
<name>A0A9E7GFW8_9LILI</name>
<keyword evidence="3" id="KW-1185">Reference proteome</keyword>
<protein>
    <submittedName>
        <fullName evidence="2">REF SRPP-like protein</fullName>
    </submittedName>
</protein>
<gene>
    <name evidence="2" type="ORF">MUK42_30660</name>
</gene>
<proteinExistence type="inferred from homology"/>
<evidence type="ECO:0000313" key="3">
    <source>
        <dbReference type="Proteomes" id="UP001055439"/>
    </source>
</evidence>
<dbReference type="EMBL" id="CP097509">
    <property type="protein sequence ID" value="URE14654.1"/>
    <property type="molecule type" value="Genomic_DNA"/>
</dbReference>
<dbReference type="InterPro" id="IPR008802">
    <property type="entry name" value="REF"/>
</dbReference>
<dbReference type="PANTHER" id="PTHR33732">
    <property type="entry name" value="REF/SRPP-LIKE PROTEIN OS05G0151300/LOC_OS05G05940"/>
    <property type="match status" value="1"/>
</dbReference>
<dbReference type="OrthoDB" id="1905464at2759"/>
<comment type="similarity">
    <text evidence="1">Belongs to the REF/SRPP family.</text>
</comment>
<sequence>MVATTDECVMEAASVDQIWDERTARSRSCAVNGWDGVRHELVNCRPIRNQIPQLAEFLVPKRMAGTERYPFPPPQPKPNSSVGDRSFLACGFPSLLVVPTMAADPAPGPVPDPVPVPVPVPQSAQIAQDETEQKRLRYLEFVHAAAVQVVLWAAWLYGFAKERAGPLTPVVLASEGAVRALVGPVYDKYHAVPFELLKFIDQKVGESVHKLEPRVPSVVVEASAAARYAACEVRRAGLVGSAVGLARSVYCRCEPTAKGVYAKYKPAAEQVAVSAWRLLSRLPLVIRLVVPATVHLSEKYNEAVRCSAMKGYSISAHLPLVPTERIVQFLAGKATVKSL</sequence>
<reference evidence="2" key="1">
    <citation type="submission" date="2022-05" db="EMBL/GenBank/DDBJ databases">
        <title>The Musa troglodytarum L. genome provides insights into the mechanism of non-climacteric behaviour and enrichment of carotenoids.</title>
        <authorList>
            <person name="Wang J."/>
        </authorList>
    </citation>
    <scope>NUCLEOTIDE SEQUENCE</scope>
    <source>
        <tissue evidence="2">Leaf</tissue>
    </source>
</reference>
<evidence type="ECO:0000256" key="1">
    <source>
        <dbReference type="ARBA" id="ARBA00009737"/>
    </source>
</evidence>
<accession>A0A9E7GFW8</accession>
<dbReference type="PANTHER" id="PTHR33732:SF9">
    <property type="entry name" value="REF_SRPP-LIKE PROTEIN OS05G0151300_LOC_OS05G05940"/>
    <property type="match status" value="1"/>
</dbReference>
<dbReference type="Proteomes" id="UP001055439">
    <property type="component" value="Chromosome 7"/>
</dbReference>
<dbReference type="Pfam" id="PF05755">
    <property type="entry name" value="REF"/>
    <property type="match status" value="1"/>
</dbReference>
<evidence type="ECO:0000313" key="2">
    <source>
        <dbReference type="EMBL" id="URE14654.1"/>
    </source>
</evidence>